<evidence type="ECO:0000256" key="5">
    <source>
        <dbReference type="ARBA" id="ARBA00022989"/>
    </source>
</evidence>
<keyword evidence="2" id="KW-0812">Transmembrane</keyword>
<evidence type="ECO:0000256" key="7">
    <source>
        <dbReference type="ARBA" id="ARBA00023170"/>
    </source>
</evidence>
<dbReference type="InterPro" id="IPR003961">
    <property type="entry name" value="FN3_dom"/>
</dbReference>
<dbReference type="SMART" id="SM00615">
    <property type="entry name" value="EPH_lbd"/>
    <property type="match status" value="1"/>
</dbReference>
<dbReference type="EMBL" id="JAWJWF010000047">
    <property type="protein sequence ID" value="KAK6621756.1"/>
    <property type="molecule type" value="Genomic_DNA"/>
</dbReference>
<comment type="caution">
    <text evidence="9">The sequence shown here is derived from an EMBL/GenBank/DDBJ whole genome shotgun (WGS) entry which is preliminary data.</text>
</comment>
<keyword evidence="10" id="KW-1185">Reference proteome</keyword>
<evidence type="ECO:0000256" key="2">
    <source>
        <dbReference type="ARBA" id="ARBA00022692"/>
    </source>
</evidence>
<comment type="subcellular location">
    <subcellularLocation>
        <location evidence="1">Membrane</location>
        <topology evidence="1">Single-pass membrane protein</topology>
    </subcellularLocation>
</comment>
<evidence type="ECO:0000256" key="3">
    <source>
        <dbReference type="ARBA" id="ARBA00022741"/>
    </source>
</evidence>
<evidence type="ECO:0000256" key="1">
    <source>
        <dbReference type="ARBA" id="ARBA00004167"/>
    </source>
</evidence>
<dbReference type="SMART" id="SM01411">
    <property type="entry name" value="Ephrin_rec_like"/>
    <property type="match status" value="1"/>
</dbReference>
<keyword evidence="6" id="KW-0472">Membrane</keyword>
<reference evidence="9 10" key="1">
    <citation type="submission" date="2023-09" db="EMBL/GenBank/DDBJ databases">
        <title>Genomes of two closely related lineages of the louse Polyplax serrata with different host specificities.</title>
        <authorList>
            <person name="Martinu J."/>
            <person name="Tarabai H."/>
            <person name="Stefka J."/>
            <person name="Hypsa V."/>
        </authorList>
    </citation>
    <scope>NUCLEOTIDE SEQUENCE [LARGE SCALE GENOMIC DNA]</scope>
    <source>
        <strain evidence="9">98ZLc_SE</strain>
    </source>
</reference>
<dbReference type="PROSITE" id="PS51550">
    <property type="entry name" value="EPH_LBD"/>
    <property type="match status" value="1"/>
</dbReference>
<dbReference type="InterPro" id="IPR036116">
    <property type="entry name" value="FN3_sf"/>
</dbReference>
<keyword evidence="4" id="KW-0067">ATP-binding</keyword>
<feature type="domain" description="Eph LBD" evidence="8">
    <location>
        <begin position="1"/>
        <end position="215"/>
    </location>
</feature>
<accession>A0ABR1AKF6</accession>
<dbReference type="SUPFAM" id="SSF49785">
    <property type="entry name" value="Galactose-binding domain-like"/>
    <property type="match status" value="2"/>
</dbReference>
<dbReference type="InterPro" id="IPR001426">
    <property type="entry name" value="Tyr_kinase_rcpt_V_CS"/>
</dbReference>
<dbReference type="Gene3D" id="2.60.120.260">
    <property type="entry name" value="Galactose-binding domain-like"/>
    <property type="match status" value="1"/>
</dbReference>
<dbReference type="InterPro" id="IPR050449">
    <property type="entry name" value="Ephrin_rcpt_TKs"/>
</dbReference>
<evidence type="ECO:0000256" key="6">
    <source>
        <dbReference type="ARBA" id="ARBA00023136"/>
    </source>
</evidence>
<evidence type="ECO:0000313" key="10">
    <source>
        <dbReference type="Proteomes" id="UP001359485"/>
    </source>
</evidence>
<dbReference type="PROSITE" id="PS00791">
    <property type="entry name" value="RECEPTOR_TYR_KIN_V_2"/>
    <property type="match status" value="1"/>
</dbReference>
<proteinExistence type="predicted"/>
<dbReference type="PANTHER" id="PTHR46877:SF14">
    <property type="entry name" value="RECEPTOR PROTEIN-TYROSINE KINASE"/>
    <property type="match status" value="1"/>
</dbReference>
<name>A0ABR1AKF6_POLSC</name>
<dbReference type="SUPFAM" id="SSF57184">
    <property type="entry name" value="Growth factor receptor domain"/>
    <property type="match status" value="1"/>
</dbReference>
<gene>
    <name evidence="9" type="ORF">RUM44_001563</name>
</gene>
<dbReference type="CDD" id="cd00063">
    <property type="entry name" value="FN3"/>
    <property type="match status" value="1"/>
</dbReference>
<keyword evidence="3" id="KW-0547">Nucleotide-binding</keyword>
<dbReference type="InterPro" id="IPR013783">
    <property type="entry name" value="Ig-like_fold"/>
</dbReference>
<evidence type="ECO:0000259" key="8">
    <source>
        <dbReference type="PROSITE" id="PS51550"/>
    </source>
</evidence>
<dbReference type="PANTHER" id="PTHR46877">
    <property type="entry name" value="EPH RECEPTOR A5"/>
    <property type="match status" value="1"/>
</dbReference>
<dbReference type="Pfam" id="PF01404">
    <property type="entry name" value="Ephrin_lbd"/>
    <property type="match status" value="2"/>
</dbReference>
<dbReference type="InterPro" id="IPR001090">
    <property type="entry name" value="Ephrin_rcpt_lig-bd_dom"/>
</dbReference>
<dbReference type="InterPro" id="IPR008979">
    <property type="entry name" value="Galactose-bd-like_sf"/>
</dbReference>
<dbReference type="SUPFAM" id="SSF49265">
    <property type="entry name" value="Fibronectin type III"/>
    <property type="match status" value="1"/>
</dbReference>
<dbReference type="Gene3D" id="2.60.40.1770">
    <property type="entry name" value="ephrin a2 ectodomain"/>
    <property type="match status" value="1"/>
</dbReference>
<dbReference type="InterPro" id="IPR009030">
    <property type="entry name" value="Growth_fac_rcpt_cys_sf"/>
</dbReference>
<sequence length="498" mass="55738">MSIVYQRLPWWSAAQWVEESFTNFEKQINWRSYVVCDVAHNSVNNWLTTPFIERGPANRIYIEIKFTIRDCSLFPGNALSCRETFSLLYYEFDGAKPEPPPWEPDTYKLIARFRVWSDSSNLIWSSCWTSSIAPVAPNSGPLGNTQCARRIDFKDCRIAAGEGRFNANSDITINTEVKSVPVTKKGIYFAFRDQGACISLLAIKVYYITCPETTINFARFPATPTAKEVTLIEPATGTCVENAEEVGTPTYLCKGDGKWYLPTGSCKCKPGYQPDFNKKMCNVCPPGKYKHSTGDDKCQGCPEHSKAPDYGFSECRCNSGYYRAAKDPKDMPCTQPPSAPQNVTSYFVDQSTVILSWSPPQQQGGRNDTVYRVLCDGCGVSVSYIPNTSAYTQSPFYSTYVLSFPRGLGSVAMLHGVVDKESMTQGKRKKLREKGKVEKKWKRRQPSVGLSIRLAHGFALILLAFSISLPLGSPANFIPFEFEFPLFPLRKFGSCQVA</sequence>
<evidence type="ECO:0000313" key="9">
    <source>
        <dbReference type="EMBL" id="KAK6621756.1"/>
    </source>
</evidence>
<keyword evidence="7" id="KW-0675">Receptor</keyword>
<dbReference type="Gene3D" id="2.10.50.10">
    <property type="entry name" value="Tumor Necrosis Factor Receptor, subunit A, domain 2"/>
    <property type="match status" value="1"/>
</dbReference>
<organism evidence="9 10">
    <name type="scientific">Polyplax serrata</name>
    <name type="common">Common mouse louse</name>
    <dbReference type="NCBI Taxonomy" id="468196"/>
    <lineage>
        <taxon>Eukaryota</taxon>
        <taxon>Metazoa</taxon>
        <taxon>Ecdysozoa</taxon>
        <taxon>Arthropoda</taxon>
        <taxon>Hexapoda</taxon>
        <taxon>Insecta</taxon>
        <taxon>Pterygota</taxon>
        <taxon>Neoptera</taxon>
        <taxon>Paraneoptera</taxon>
        <taxon>Psocodea</taxon>
        <taxon>Troctomorpha</taxon>
        <taxon>Phthiraptera</taxon>
        <taxon>Anoplura</taxon>
        <taxon>Polyplacidae</taxon>
        <taxon>Polyplax</taxon>
    </lineage>
</organism>
<evidence type="ECO:0000256" key="4">
    <source>
        <dbReference type="ARBA" id="ARBA00022840"/>
    </source>
</evidence>
<dbReference type="Pfam" id="PF25599">
    <property type="entry name" value="Ephrin_CRD"/>
    <property type="match status" value="1"/>
</dbReference>
<dbReference type="Gene3D" id="2.60.40.10">
    <property type="entry name" value="Immunoglobulins"/>
    <property type="match status" value="1"/>
</dbReference>
<keyword evidence="5" id="KW-1133">Transmembrane helix</keyword>
<protein>
    <recommendedName>
        <fullName evidence="8">Eph LBD domain-containing protein</fullName>
    </recommendedName>
</protein>
<dbReference type="Proteomes" id="UP001359485">
    <property type="component" value="Unassembled WGS sequence"/>
</dbReference>